<sequence length="315" mass="35520">MTSENHGASESTKTQNGSKTQEFEEVNIPVPWGCISGKWWGSRERQPIIALHGRQDNAGSFDKLIPLLLKNHSVLCLDLPGHGLSSHYPTSQYYYVHYDGTILLRRIIKHFKWSKVKLLGHSLGGAISFLYAASYPNEVDYVISLDIVSPSVKDVSKIVEVTGDFIDKFLKYENLTLENVPCQPYNEMIDTVEHAHGGSITRESAEVLMKRGMLPALESGKFYFSRDPRLKVSLLGMLSLDLVMAYAAEIKCAYLNIRAVPGMKFDQPENYQKVLDVIKLGARKFEYHEVEGTHHVHLNNPERVAPIINQFISTV</sequence>
<proteinExistence type="predicted"/>
<evidence type="ECO:0000313" key="1">
    <source>
        <dbReference type="EMBL" id="KAJ8683029.1"/>
    </source>
</evidence>
<keyword evidence="2" id="KW-1185">Reference proteome</keyword>
<gene>
    <name evidence="1" type="ORF">QAD02_018821</name>
</gene>
<protein>
    <submittedName>
        <fullName evidence="1">Uncharacterized protein</fullName>
    </submittedName>
</protein>
<reference evidence="1" key="1">
    <citation type="submission" date="2023-04" db="EMBL/GenBank/DDBJ databases">
        <title>A chromosome-level genome assembly of the parasitoid wasp Eretmocerus hayati.</title>
        <authorList>
            <person name="Zhong Y."/>
            <person name="Liu S."/>
            <person name="Liu Y."/>
        </authorList>
    </citation>
    <scope>NUCLEOTIDE SEQUENCE</scope>
    <source>
        <strain evidence="1">ZJU_SS_LIU_2023</strain>
    </source>
</reference>
<dbReference type="Proteomes" id="UP001239111">
    <property type="component" value="Chromosome 1"/>
</dbReference>
<dbReference type="EMBL" id="CM056741">
    <property type="protein sequence ID" value="KAJ8683029.1"/>
    <property type="molecule type" value="Genomic_DNA"/>
</dbReference>
<name>A0ACC2PKA9_9HYME</name>
<evidence type="ECO:0000313" key="2">
    <source>
        <dbReference type="Proteomes" id="UP001239111"/>
    </source>
</evidence>
<organism evidence="1 2">
    <name type="scientific">Eretmocerus hayati</name>
    <dbReference type="NCBI Taxonomy" id="131215"/>
    <lineage>
        <taxon>Eukaryota</taxon>
        <taxon>Metazoa</taxon>
        <taxon>Ecdysozoa</taxon>
        <taxon>Arthropoda</taxon>
        <taxon>Hexapoda</taxon>
        <taxon>Insecta</taxon>
        <taxon>Pterygota</taxon>
        <taxon>Neoptera</taxon>
        <taxon>Endopterygota</taxon>
        <taxon>Hymenoptera</taxon>
        <taxon>Apocrita</taxon>
        <taxon>Proctotrupomorpha</taxon>
        <taxon>Chalcidoidea</taxon>
        <taxon>Aphelinidae</taxon>
        <taxon>Aphelininae</taxon>
        <taxon>Eretmocerus</taxon>
    </lineage>
</organism>
<accession>A0ACC2PKA9</accession>
<comment type="caution">
    <text evidence="1">The sequence shown here is derived from an EMBL/GenBank/DDBJ whole genome shotgun (WGS) entry which is preliminary data.</text>
</comment>